<dbReference type="Pfam" id="PF00925">
    <property type="entry name" value="GTP_cyclohydro2"/>
    <property type="match status" value="2"/>
</dbReference>
<feature type="domain" description="GTP cyclohydrolase II" evidence="9">
    <location>
        <begin position="19"/>
        <end position="68"/>
    </location>
</feature>
<comment type="catalytic activity">
    <reaction evidence="8">
        <text>GTP + 4 H2O = 2,5-diamino-6-hydroxy-4-(5-phosphoribosylamino)-pyrimidine + formate + 2 phosphate + 3 H(+)</text>
        <dbReference type="Rhea" id="RHEA:23704"/>
        <dbReference type="ChEBI" id="CHEBI:15377"/>
        <dbReference type="ChEBI" id="CHEBI:15378"/>
        <dbReference type="ChEBI" id="CHEBI:15740"/>
        <dbReference type="ChEBI" id="CHEBI:37565"/>
        <dbReference type="ChEBI" id="CHEBI:43474"/>
        <dbReference type="ChEBI" id="CHEBI:58614"/>
        <dbReference type="EC" id="3.5.4.25"/>
    </reaction>
</comment>
<proteinExistence type="inferred from homology"/>
<keyword evidence="7" id="KW-0342">GTP-binding</keyword>
<dbReference type="EMBL" id="JADGJW010000190">
    <property type="protein sequence ID" value="KAJ3222130.1"/>
    <property type="molecule type" value="Genomic_DNA"/>
</dbReference>
<comment type="caution">
    <text evidence="10">The sequence shown here is derived from an EMBL/GenBank/DDBJ whole genome shotgun (WGS) entry which is preliminary data.</text>
</comment>
<sequence>MSFMPTSTTSFNLPVLECKVSTRIPTKTHGTFRTLLYKNTLDQEEHIALVYGPNLKSKTLEKVRENETNHDRIVRGATVISNDSSSFQPSIDSSVPSNLDNQEAYNNAHINGTQILNFSHLQLNGVHTKAKSSILTRLHSSCFTGETLFSCRCDCADQLYEAMSIMNIEGEGVIVYLKQEGRGIGLLDKLKAYNLQDLGHDTVTANVLLDHPPDSRDYTIAALILKDLGIEKVRLMTNNPLKINSLERDGIVIEERLEMIPSHWRPDVVVEEEADSRALKGLLTMKKTASTSSVGSSSDNFRELDGYIIAKVEKMNHLLEIPLNISK</sequence>
<evidence type="ECO:0000256" key="7">
    <source>
        <dbReference type="ARBA" id="ARBA00023134"/>
    </source>
</evidence>
<evidence type="ECO:0000313" key="11">
    <source>
        <dbReference type="Proteomes" id="UP001211065"/>
    </source>
</evidence>
<dbReference type="Gene3D" id="3.40.50.10990">
    <property type="entry name" value="GTP cyclohydrolase II"/>
    <property type="match status" value="1"/>
</dbReference>
<dbReference type="InterPro" id="IPR000926">
    <property type="entry name" value="RibA"/>
</dbReference>
<comment type="similarity">
    <text evidence="2">Belongs to the GTP cyclohydrolase II family.</text>
</comment>
<keyword evidence="6" id="KW-0378">Hydrolase</keyword>
<dbReference type="PANTHER" id="PTHR21327">
    <property type="entry name" value="GTP CYCLOHYDROLASE II-RELATED"/>
    <property type="match status" value="1"/>
</dbReference>
<evidence type="ECO:0000313" key="10">
    <source>
        <dbReference type="EMBL" id="KAJ3222130.1"/>
    </source>
</evidence>
<dbReference type="InterPro" id="IPR036144">
    <property type="entry name" value="RibA-like_sf"/>
</dbReference>
<evidence type="ECO:0000256" key="1">
    <source>
        <dbReference type="ARBA" id="ARBA00005104"/>
    </source>
</evidence>
<reference evidence="10" key="1">
    <citation type="submission" date="2020-05" db="EMBL/GenBank/DDBJ databases">
        <title>Phylogenomic resolution of chytrid fungi.</title>
        <authorList>
            <person name="Stajich J.E."/>
            <person name="Amses K."/>
            <person name="Simmons R."/>
            <person name="Seto K."/>
            <person name="Myers J."/>
            <person name="Bonds A."/>
            <person name="Quandt C.A."/>
            <person name="Barry K."/>
            <person name="Liu P."/>
            <person name="Grigoriev I."/>
            <person name="Longcore J.E."/>
            <person name="James T.Y."/>
        </authorList>
    </citation>
    <scope>NUCLEOTIDE SEQUENCE</scope>
    <source>
        <strain evidence="10">JEL0476</strain>
    </source>
</reference>
<organism evidence="10 11">
    <name type="scientific">Clydaea vesicula</name>
    <dbReference type="NCBI Taxonomy" id="447962"/>
    <lineage>
        <taxon>Eukaryota</taxon>
        <taxon>Fungi</taxon>
        <taxon>Fungi incertae sedis</taxon>
        <taxon>Chytridiomycota</taxon>
        <taxon>Chytridiomycota incertae sedis</taxon>
        <taxon>Chytridiomycetes</taxon>
        <taxon>Lobulomycetales</taxon>
        <taxon>Lobulomycetaceae</taxon>
        <taxon>Clydaea</taxon>
    </lineage>
</organism>
<accession>A0AAD5U407</accession>
<evidence type="ECO:0000259" key="9">
    <source>
        <dbReference type="Pfam" id="PF00925"/>
    </source>
</evidence>
<evidence type="ECO:0000256" key="8">
    <source>
        <dbReference type="ARBA" id="ARBA00049295"/>
    </source>
</evidence>
<comment type="pathway">
    <text evidence="1">Cofactor biosynthesis; riboflavin biosynthesis.</text>
</comment>
<dbReference type="EC" id="3.5.4.25" evidence="3"/>
<evidence type="ECO:0000256" key="2">
    <source>
        <dbReference type="ARBA" id="ARBA00008131"/>
    </source>
</evidence>
<evidence type="ECO:0000256" key="3">
    <source>
        <dbReference type="ARBA" id="ARBA00012762"/>
    </source>
</evidence>
<protein>
    <recommendedName>
        <fullName evidence="3">GTP cyclohydrolase II</fullName>
        <ecNumber evidence="3">3.5.4.25</ecNumber>
    </recommendedName>
</protein>
<keyword evidence="5" id="KW-0547">Nucleotide-binding</keyword>
<dbReference type="GO" id="GO:0005525">
    <property type="term" value="F:GTP binding"/>
    <property type="evidence" value="ECO:0007669"/>
    <property type="project" value="UniProtKB-KW"/>
</dbReference>
<dbReference type="PANTHER" id="PTHR21327:SF29">
    <property type="entry name" value="GTP CYCLOHYDROLASE-2"/>
    <property type="match status" value="1"/>
</dbReference>
<feature type="domain" description="GTP cyclohydrolase II" evidence="9">
    <location>
        <begin position="128"/>
        <end position="257"/>
    </location>
</feature>
<dbReference type="GO" id="GO:0009231">
    <property type="term" value="P:riboflavin biosynthetic process"/>
    <property type="evidence" value="ECO:0007669"/>
    <property type="project" value="UniProtKB-KW"/>
</dbReference>
<dbReference type="SUPFAM" id="SSF142695">
    <property type="entry name" value="RibA-like"/>
    <property type="match status" value="1"/>
</dbReference>
<name>A0AAD5U407_9FUNG</name>
<dbReference type="CDD" id="cd00641">
    <property type="entry name" value="GTP_cyclohydro2"/>
    <property type="match status" value="1"/>
</dbReference>
<evidence type="ECO:0000256" key="5">
    <source>
        <dbReference type="ARBA" id="ARBA00022741"/>
    </source>
</evidence>
<evidence type="ECO:0000256" key="6">
    <source>
        <dbReference type="ARBA" id="ARBA00022801"/>
    </source>
</evidence>
<evidence type="ECO:0000256" key="4">
    <source>
        <dbReference type="ARBA" id="ARBA00022619"/>
    </source>
</evidence>
<keyword evidence="11" id="KW-1185">Reference proteome</keyword>
<dbReference type="InterPro" id="IPR032677">
    <property type="entry name" value="GTP_cyclohydro_II"/>
</dbReference>
<gene>
    <name evidence="10" type="primary">RIB1</name>
    <name evidence="10" type="ORF">HK099_002670</name>
</gene>
<dbReference type="AlphaFoldDB" id="A0AAD5U407"/>
<keyword evidence="4" id="KW-0686">Riboflavin biosynthesis</keyword>
<dbReference type="NCBIfam" id="NF001591">
    <property type="entry name" value="PRK00393.1"/>
    <property type="match status" value="1"/>
</dbReference>
<dbReference type="Proteomes" id="UP001211065">
    <property type="component" value="Unassembled WGS sequence"/>
</dbReference>
<dbReference type="GO" id="GO:0003935">
    <property type="term" value="F:GTP cyclohydrolase II activity"/>
    <property type="evidence" value="ECO:0007669"/>
    <property type="project" value="UniProtKB-EC"/>
</dbReference>